<dbReference type="RefSeq" id="WP_301344753.1">
    <property type="nucleotide sequence ID" value="NZ_JAPZDB010000006.1"/>
</dbReference>
<comment type="caution">
    <text evidence="2">The sequence shown here is derived from an EMBL/GenBank/DDBJ whole genome shotgun (WGS) entry which is preliminary data.</text>
</comment>
<dbReference type="AlphaFoldDB" id="A0AAW7PTT3"/>
<feature type="domain" description="CobQ/CobB/MinD/ParA nucleotide binding" evidence="1">
    <location>
        <begin position="11"/>
        <end position="152"/>
    </location>
</feature>
<reference evidence="2" key="1">
    <citation type="submission" date="2022-12" db="EMBL/GenBank/DDBJ databases">
        <authorList>
            <person name="Uljanovas D."/>
        </authorList>
    </citation>
    <scope>NUCLEOTIDE SEQUENCE</scope>
    <source>
        <strain evidence="2">RCM39</strain>
    </source>
</reference>
<protein>
    <recommendedName>
        <fullName evidence="1">CobQ/CobB/MinD/ParA nucleotide binding domain-containing protein</fullName>
    </recommendedName>
</protein>
<dbReference type="InterPro" id="IPR027417">
    <property type="entry name" value="P-loop_NTPase"/>
</dbReference>
<dbReference type="EMBL" id="JAPZDC010000007">
    <property type="protein sequence ID" value="MDN5064538.1"/>
    <property type="molecule type" value="Genomic_DNA"/>
</dbReference>
<sequence length="264" mass="30367">MKKENKSNVHVIVQTKGGVGKTTFSSVLSTLLYLENKEKKIQVFELDDNNSTRINSDFMSHSSLKLKDSEIALDDIQFNTLSTEDVISITDAGGGNNSRMVLQKFHEIDLTDLNYYIPLTDNMDEIQNVKDTIELIRKFDKNGKINLILNRCFSLDKNEIQKQFINIFGSDDLDIPNQLDNLKVDNIFFVPNSNIFSILKSHYKVSLLDSYLSSIDLIQNIDSYRQQWVTEGQEIFKSNNKKYRFAKLVVELIDQLKPIQKALL</sequence>
<name>A0AAW7PTT3_9BACT</name>
<proteinExistence type="predicted"/>
<evidence type="ECO:0000313" key="3">
    <source>
        <dbReference type="Proteomes" id="UP001171529"/>
    </source>
</evidence>
<dbReference type="SUPFAM" id="SSF52540">
    <property type="entry name" value="P-loop containing nucleoside triphosphate hydrolases"/>
    <property type="match status" value="1"/>
</dbReference>
<gene>
    <name evidence="2" type="ORF">O8C91_10090</name>
</gene>
<dbReference type="InterPro" id="IPR002586">
    <property type="entry name" value="CobQ/CobB/MinD/ParA_Nub-bd_dom"/>
</dbReference>
<evidence type="ECO:0000313" key="2">
    <source>
        <dbReference type="EMBL" id="MDN5064538.1"/>
    </source>
</evidence>
<dbReference type="Pfam" id="PF01656">
    <property type="entry name" value="CbiA"/>
    <property type="match status" value="1"/>
</dbReference>
<reference evidence="2" key="2">
    <citation type="journal article" date="2023" name="Microorganisms">
        <title>Genomic Characterization of Arcobacter butzleri Strains Isolated from Various Sources in Lithuania.</title>
        <authorList>
            <person name="Uljanovas D."/>
            <person name="Golz G."/>
            <person name="Fleischmann S."/>
            <person name="Kudirkiene E."/>
            <person name="Kasetiene N."/>
            <person name="Grineviciene A."/>
            <person name="Tamuleviciene E."/>
            <person name="Aksomaitiene J."/>
            <person name="Alter T."/>
            <person name="Malakauskas M."/>
        </authorList>
    </citation>
    <scope>NUCLEOTIDE SEQUENCE</scope>
    <source>
        <strain evidence="2">RCM39</strain>
    </source>
</reference>
<evidence type="ECO:0000259" key="1">
    <source>
        <dbReference type="Pfam" id="PF01656"/>
    </source>
</evidence>
<organism evidence="2 3">
    <name type="scientific">Aliarcobacter butzleri</name>
    <dbReference type="NCBI Taxonomy" id="28197"/>
    <lineage>
        <taxon>Bacteria</taxon>
        <taxon>Pseudomonadati</taxon>
        <taxon>Campylobacterota</taxon>
        <taxon>Epsilonproteobacteria</taxon>
        <taxon>Campylobacterales</taxon>
        <taxon>Arcobacteraceae</taxon>
        <taxon>Aliarcobacter</taxon>
    </lineage>
</organism>
<accession>A0AAW7PTT3</accession>
<dbReference type="Proteomes" id="UP001171529">
    <property type="component" value="Unassembled WGS sequence"/>
</dbReference>
<dbReference type="Gene3D" id="3.40.50.300">
    <property type="entry name" value="P-loop containing nucleotide triphosphate hydrolases"/>
    <property type="match status" value="1"/>
</dbReference>
<dbReference type="CDD" id="cd01983">
    <property type="entry name" value="SIMIBI"/>
    <property type="match status" value="1"/>
</dbReference>